<protein>
    <submittedName>
        <fullName evidence="7">Inner-membrane translocator</fullName>
    </submittedName>
</protein>
<keyword evidence="3 6" id="KW-0812">Transmembrane</keyword>
<evidence type="ECO:0000313" key="7">
    <source>
        <dbReference type="EMBL" id="SAK83803.1"/>
    </source>
</evidence>
<feature type="transmembrane region" description="Helical" evidence="6">
    <location>
        <begin position="70"/>
        <end position="92"/>
    </location>
</feature>
<accession>A0A158CN38</accession>
<dbReference type="Proteomes" id="UP000054624">
    <property type="component" value="Unassembled WGS sequence"/>
</dbReference>
<evidence type="ECO:0000313" key="8">
    <source>
        <dbReference type="Proteomes" id="UP000054624"/>
    </source>
</evidence>
<comment type="subcellular location">
    <subcellularLocation>
        <location evidence="1">Cell membrane</location>
        <topology evidence="1">Multi-pass membrane protein</topology>
    </subcellularLocation>
</comment>
<dbReference type="GO" id="GO:0015658">
    <property type="term" value="F:branched-chain amino acid transmembrane transporter activity"/>
    <property type="evidence" value="ECO:0007669"/>
    <property type="project" value="InterPro"/>
</dbReference>
<dbReference type="EMBL" id="FCOI02000026">
    <property type="protein sequence ID" value="SAK83803.1"/>
    <property type="molecule type" value="Genomic_DNA"/>
</dbReference>
<keyword evidence="4 6" id="KW-1133">Transmembrane helix</keyword>
<feature type="transmembrane region" description="Helical" evidence="6">
    <location>
        <begin position="508"/>
        <end position="525"/>
    </location>
</feature>
<evidence type="ECO:0000256" key="2">
    <source>
        <dbReference type="ARBA" id="ARBA00022475"/>
    </source>
</evidence>
<evidence type="ECO:0000256" key="3">
    <source>
        <dbReference type="ARBA" id="ARBA00022692"/>
    </source>
</evidence>
<reference evidence="8" key="1">
    <citation type="submission" date="2016-01" db="EMBL/GenBank/DDBJ databases">
        <authorList>
            <person name="Peeters Charlotte."/>
        </authorList>
    </citation>
    <scope>NUCLEOTIDE SEQUENCE [LARGE SCALE GENOMIC DNA]</scope>
</reference>
<evidence type="ECO:0000256" key="5">
    <source>
        <dbReference type="ARBA" id="ARBA00023136"/>
    </source>
</evidence>
<dbReference type="Pfam" id="PF02653">
    <property type="entry name" value="BPD_transp_2"/>
    <property type="match status" value="2"/>
</dbReference>
<feature type="transmembrane region" description="Helical" evidence="6">
    <location>
        <begin position="428"/>
        <end position="449"/>
    </location>
</feature>
<gene>
    <name evidence="7" type="ORF">AWB76_05764</name>
</gene>
<feature type="transmembrane region" description="Helical" evidence="6">
    <location>
        <begin position="34"/>
        <end position="55"/>
    </location>
</feature>
<feature type="transmembrane region" description="Helical" evidence="6">
    <location>
        <begin position="398"/>
        <end position="416"/>
    </location>
</feature>
<dbReference type="PANTHER" id="PTHR30482:SF10">
    <property type="entry name" value="HIGH-AFFINITY BRANCHED-CHAIN AMINO ACID TRANSPORT PROTEIN BRAE"/>
    <property type="match status" value="1"/>
</dbReference>
<dbReference type="AlphaFoldDB" id="A0A158CN38"/>
<keyword evidence="2" id="KW-1003">Cell membrane</keyword>
<proteinExistence type="predicted"/>
<keyword evidence="5 6" id="KW-0472">Membrane</keyword>
<feature type="transmembrane region" description="Helical" evidence="6">
    <location>
        <begin position="6"/>
        <end position="27"/>
    </location>
</feature>
<dbReference type="CDD" id="cd06582">
    <property type="entry name" value="TM_PBP1_LivH_like"/>
    <property type="match status" value="1"/>
</dbReference>
<evidence type="ECO:0000256" key="1">
    <source>
        <dbReference type="ARBA" id="ARBA00004651"/>
    </source>
</evidence>
<dbReference type="InterPro" id="IPR001851">
    <property type="entry name" value="ABC_transp_permease"/>
</dbReference>
<dbReference type="GO" id="GO:0005886">
    <property type="term" value="C:plasma membrane"/>
    <property type="evidence" value="ECO:0007669"/>
    <property type="project" value="UniProtKB-SubCell"/>
</dbReference>
<feature type="transmembrane region" description="Helical" evidence="6">
    <location>
        <begin position="242"/>
        <end position="265"/>
    </location>
</feature>
<sequence>MPYFEQLLLNGLVIGSIYALAAVAYTLVYGVVKLVNFAFGELFMLGGFLTLTLMAKEMTLFGMQMPMPGLGFYIAAPLAMAGVAALGALIDVVAYRPLRNAPRLAPLITSIAISVLLQSVAQTVWGPTSLRFPPLPVGGLPSLSLGGDLTVTPSELAVFGCAIVAMIGVQFFVSATSLGRAMRAAAQDSMAAYLVGIPVNRIICSAFVLGSALAAFAGILYAQSFQFVSPTMGFVPGLKALTAAVLGGIGSIPGAALGGVILGVAESLCAGYLPDGSVYQDALSFALLVLLLLVRPQGLLGRADLNVSARGSLMSSGGAKRGQALARVFGSLDRAFAALGRYGEKRVAIGALAVAIALGVAIRSDYWLSTLVMVLVYGMLASGLNIVVGLAGLLDLGFVAFFAIGAYFSSLVFVSVMQNHFGVDTASIWWLFYPNLLVGGLLAALLGAILGYPTLRVRGDYLAIMTLGFGEIVRIVATNWISVTNGPMGVRGIPSPQFFGLSFDEPRAQFFFALGLTAIVLFMVARLSRSYVGRAWVALREDEDAAEMMGVAGTRFKLLAYACSGFVGGVVGVFYAHLQQYVSPASFTLFENILVLMLIVLGGLGTLIGPFIGAAIWIVFLQLSLRIPFVSAYPESRYVLLGVLLVALMLFRPEGIAAKARLRLTME</sequence>
<evidence type="ECO:0000256" key="4">
    <source>
        <dbReference type="ARBA" id="ARBA00022989"/>
    </source>
</evidence>
<name>A0A158CN38_9BURK</name>
<feature type="transmembrane region" description="Helical" evidence="6">
    <location>
        <begin position="461"/>
        <end position="481"/>
    </location>
</feature>
<feature type="transmembrane region" description="Helical" evidence="6">
    <location>
        <begin position="370"/>
        <end position="391"/>
    </location>
</feature>
<feature type="transmembrane region" description="Helical" evidence="6">
    <location>
        <begin position="593"/>
        <end position="618"/>
    </location>
</feature>
<keyword evidence="8" id="KW-1185">Reference proteome</keyword>
<feature type="transmembrane region" description="Helical" evidence="6">
    <location>
        <begin position="104"/>
        <end position="125"/>
    </location>
</feature>
<feature type="transmembrane region" description="Helical" evidence="6">
    <location>
        <begin position="156"/>
        <end position="178"/>
    </location>
</feature>
<dbReference type="PANTHER" id="PTHR30482">
    <property type="entry name" value="HIGH-AFFINITY BRANCHED-CHAIN AMINO ACID TRANSPORT SYSTEM PERMEASE"/>
    <property type="match status" value="1"/>
</dbReference>
<dbReference type="CDD" id="cd06581">
    <property type="entry name" value="TM_PBP1_LivM_like"/>
    <property type="match status" value="1"/>
</dbReference>
<dbReference type="STRING" id="1777137.AWB76_05764"/>
<feature type="transmembrane region" description="Helical" evidence="6">
    <location>
        <begin position="558"/>
        <end position="578"/>
    </location>
</feature>
<evidence type="ECO:0000256" key="6">
    <source>
        <dbReference type="SAM" id="Phobius"/>
    </source>
</evidence>
<organism evidence="7 8">
    <name type="scientific">Caballeronia temeraria</name>
    <dbReference type="NCBI Taxonomy" id="1777137"/>
    <lineage>
        <taxon>Bacteria</taxon>
        <taxon>Pseudomonadati</taxon>
        <taxon>Pseudomonadota</taxon>
        <taxon>Betaproteobacteria</taxon>
        <taxon>Burkholderiales</taxon>
        <taxon>Burkholderiaceae</taxon>
        <taxon>Caballeronia</taxon>
    </lineage>
</organism>
<dbReference type="OrthoDB" id="32289at2"/>
<feature type="transmembrane region" description="Helical" evidence="6">
    <location>
        <begin position="638"/>
        <end position="658"/>
    </location>
</feature>
<dbReference type="RefSeq" id="WP_061163454.1">
    <property type="nucleotide sequence ID" value="NZ_FCOI02000026.1"/>
</dbReference>
<dbReference type="InterPro" id="IPR043428">
    <property type="entry name" value="LivM-like"/>
</dbReference>
<feature type="transmembrane region" description="Helical" evidence="6">
    <location>
        <begin position="347"/>
        <end position="364"/>
    </location>
</feature>